<dbReference type="EMBL" id="JAZDRO010000002">
    <property type="protein sequence ID" value="MEE2566408.1"/>
    <property type="molecule type" value="Genomic_DNA"/>
</dbReference>
<evidence type="ECO:0000256" key="1">
    <source>
        <dbReference type="SAM" id="MobiDB-lite"/>
    </source>
</evidence>
<feature type="compositionally biased region" description="Basic and acidic residues" evidence="1">
    <location>
        <begin position="133"/>
        <end position="153"/>
    </location>
</feature>
<keyword evidence="3" id="KW-1185">Reference proteome</keyword>
<reference evidence="2 3" key="1">
    <citation type="submission" date="2024-01" db="EMBL/GenBank/DDBJ databases">
        <title>Hyphobacterium bacterium isolated from marine sediment.</title>
        <authorList>
            <person name="Zhao S."/>
        </authorList>
    </citation>
    <scope>NUCLEOTIDE SEQUENCE [LARGE SCALE GENOMIC DNA]</scope>
    <source>
        <strain evidence="2 3">Y60-23</strain>
    </source>
</reference>
<feature type="region of interest" description="Disordered" evidence="1">
    <location>
        <begin position="35"/>
        <end position="157"/>
    </location>
</feature>
<comment type="caution">
    <text evidence="2">The sequence shown here is derived from an EMBL/GenBank/DDBJ whole genome shotgun (WGS) entry which is preliminary data.</text>
</comment>
<feature type="compositionally biased region" description="Acidic residues" evidence="1">
    <location>
        <begin position="38"/>
        <end position="56"/>
    </location>
</feature>
<dbReference type="SUPFAM" id="SSF74653">
    <property type="entry name" value="TolA/TonB C-terminal domain"/>
    <property type="match status" value="1"/>
</dbReference>
<evidence type="ECO:0000313" key="3">
    <source>
        <dbReference type="Proteomes" id="UP001310692"/>
    </source>
</evidence>
<dbReference type="Gene3D" id="3.30.1150.10">
    <property type="match status" value="1"/>
</dbReference>
<gene>
    <name evidence="2" type="ORF">V0U35_06910</name>
</gene>
<evidence type="ECO:0000313" key="2">
    <source>
        <dbReference type="EMBL" id="MEE2566408.1"/>
    </source>
</evidence>
<protein>
    <submittedName>
        <fullName evidence="2">Cell envelope integrity protein TolA</fullName>
    </submittedName>
</protein>
<accession>A0ABU7LXW9</accession>
<name>A0ABU7LXW9_9PROT</name>
<feature type="compositionally biased region" description="Acidic residues" evidence="1">
    <location>
        <begin position="76"/>
        <end position="93"/>
    </location>
</feature>
<proteinExistence type="predicted"/>
<sequence>MIYLPQAARQFSAGVIVPVDLVTLADTTNVRAAAPDPVVEEIPPEPEPAVEEEADAVADPPAATSPPVEEERPVEVIDDGAPDEAEPEPEVVEETPTPPTPRERPEQPRQQQTERQQEQASVDLDYLSGLVDQARESQPRDRGNAETGERREGAGAGTAMTATLADLVISQAQPCFRSSIDAPNPERLNVTVRVRLNRDGSLAEPPVSTNSGRIRASGDPFWLVAEERALAAIIDCSPFRLPADQYSQWRLIDVTFHNDIF</sequence>
<dbReference type="Proteomes" id="UP001310692">
    <property type="component" value="Unassembled WGS sequence"/>
</dbReference>
<dbReference type="RefSeq" id="WP_330195949.1">
    <property type="nucleotide sequence ID" value="NZ_JAZDRO010000002.1"/>
</dbReference>
<organism evidence="2 3">
    <name type="scientific">Hyphobacterium marinum</name>
    <dbReference type="NCBI Taxonomy" id="3116574"/>
    <lineage>
        <taxon>Bacteria</taxon>
        <taxon>Pseudomonadati</taxon>
        <taxon>Pseudomonadota</taxon>
        <taxon>Alphaproteobacteria</taxon>
        <taxon>Maricaulales</taxon>
        <taxon>Maricaulaceae</taxon>
        <taxon>Hyphobacterium</taxon>
    </lineage>
</organism>